<dbReference type="EMBL" id="JACEIK010004154">
    <property type="protein sequence ID" value="MCD9644450.1"/>
    <property type="molecule type" value="Genomic_DNA"/>
</dbReference>
<sequence>DSSLIQLSIATPEAALQVAVTILVLAFCDSLCIEGTTPSEGGSGYHLCRALLGFLSHGSFPGVLFSIESSTVK</sequence>
<feature type="non-terminal residue" evidence="1">
    <location>
        <position position="1"/>
    </location>
</feature>
<name>A0ABS8VB49_DATST</name>
<comment type="caution">
    <text evidence="1">The sequence shown here is derived from an EMBL/GenBank/DDBJ whole genome shotgun (WGS) entry which is preliminary data.</text>
</comment>
<evidence type="ECO:0000313" key="1">
    <source>
        <dbReference type="EMBL" id="MCD9644450.1"/>
    </source>
</evidence>
<evidence type="ECO:0000313" key="2">
    <source>
        <dbReference type="Proteomes" id="UP000823775"/>
    </source>
</evidence>
<keyword evidence="2" id="KW-1185">Reference proteome</keyword>
<reference evidence="1 2" key="1">
    <citation type="journal article" date="2021" name="BMC Genomics">
        <title>Datura genome reveals duplications of psychoactive alkaloid biosynthetic genes and high mutation rate following tissue culture.</title>
        <authorList>
            <person name="Rajewski A."/>
            <person name="Carter-House D."/>
            <person name="Stajich J."/>
            <person name="Litt A."/>
        </authorList>
    </citation>
    <scope>NUCLEOTIDE SEQUENCE [LARGE SCALE GENOMIC DNA]</scope>
    <source>
        <strain evidence="1">AR-01</strain>
    </source>
</reference>
<gene>
    <name evidence="1" type="ORF">HAX54_032664</name>
</gene>
<proteinExistence type="predicted"/>
<organism evidence="1 2">
    <name type="scientific">Datura stramonium</name>
    <name type="common">Jimsonweed</name>
    <name type="synonym">Common thornapple</name>
    <dbReference type="NCBI Taxonomy" id="4076"/>
    <lineage>
        <taxon>Eukaryota</taxon>
        <taxon>Viridiplantae</taxon>
        <taxon>Streptophyta</taxon>
        <taxon>Embryophyta</taxon>
        <taxon>Tracheophyta</taxon>
        <taxon>Spermatophyta</taxon>
        <taxon>Magnoliopsida</taxon>
        <taxon>eudicotyledons</taxon>
        <taxon>Gunneridae</taxon>
        <taxon>Pentapetalae</taxon>
        <taxon>asterids</taxon>
        <taxon>lamiids</taxon>
        <taxon>Solanales</taxon>
        <taxon>Solanaceae</taxon>
        <taxon>Solanoideae</taxon>
        <taxon>Datureae</taxon>
        <taxon>Datura</taxon>
    </lineage>
</organism>
<dbReference type="Proteomes" id="UP000823775">
    <property type="component" value="Unassembled WGS sequence"/>
</dbReference>
<accession>A0ABS8VB49</accession>
<feature type="non-terminal residue" evidence="1">
    <location>
        <position position="73"/>
    </location>
</feature>
<protein>
    <submittedName>
        <fullName evidence="1">Uncharacterized protein</fullName>
    </submittedName>
</protein>